<gene>
    <name evidence="5" type="ORF">COT89_00410</name>
</gene>
<dbReference type="InterPro" id="IPR036597">
    <property type="entry name" value="Fido-like_dom_sf"/>
</dbReference>
<comment type="caution">
    <text evidence="5">The sequence shown here is derived from an EMBL/GenBank/DDBJ whole genome shotgun (WGS) entry which is preliminary data.</text>
</comment>
<feature type="binding site" evidence="1">
    <location>
        <begin position="205"/>
        <end position="211"/>
    </location>
    <ligand>
        <name>ATP</name>
        <dbReference type="ChEBI" id="CHEBI:30616"/>
    </ligand>
</feature>
<dbReference type="GO" id="GO:0005524">
    <property type="term" value="F:ATP binding"/>
    <property type="evidence" value="ECO:0007669"/>
    <property type="project" value="UniProtKB-KW"/>
</dbReference>
<organism evidence="5 6">
    <name type="scientific">Candidatus Colwellbacteria bacterium CG10_big_fil_rev_8_21_14_0_10_42_22</name>
    <dbReference type="NCBI Taxonomy" id="1974540"/>
    <lineage>
        <taxon>Bacteria</taxon>
        <taxon>Candidatus Colwelliibacteriota</taxon>
    </lineage>
</organism>
<dbReference type="InterPro" id="IPR040198">
    <property type="entry name" value="Fido_containing"/>
</dbReference>
<dbReference type="Pfam" id="PF02661">
    <property type="entry name" value="Fic"/>
    <property type="match status" value="1"/>
</dbReference>
<evidence type="ECO:0000256" key="3">
    <source>
        <dbReference type="PIRSR" id="PIRSR640198-2"/>
    </source>
</evidence>
<accession>A0A2H0VGG6</accession>
<dbReference type="Gene3D" id="1.10.3290.10">
    <property type="entry name" value="Fido-like domain"/>
    <property type="match status" value="1"/>
</dbReference>
<evidence type="ECO:0000259" key="4">
    <source>
        <dbReference type="PROSITE" id="PS51459"/>
    </source>
</evidence>
<proteinExistence type="predicted"/>
<evidence type="ECO:0000313" key="5">
    <source>
        <dbReference type="EMBL" id="PIR98163.1"/>
    </source>
</evidence>
<keyword evidence="1" id="KW-0547">Nucleotide-binding</keyword>
<feature type="binding site" evidence="1">
    <location>
        <position position="200"/>
    </location>
    <ligand>
        <name>ATP</name>
        <dbReference type="ChEBI" id="CHEBI:30616"/>
    </ligand>
</feature>
<evidence type="ECO:0000256" key="1">
    <source>
        <dbReference type="PIRSR" id="PIRSR038925-1"/>
    </source>
</evidence>
<feature type="active site" evidence="2">
    <location>
        <position position="200"/>
    </location>
</feature>
<protein>
    <recommendedName>
        <fullName evidence="4">Fido domain-containing protein</fullName>
    </recommendedName>
</protein>
<evidence type="ECO:0000256" key="2">
    <source>
        <dbReference type="PIRSR" id="PIRSR640198-1"/>
    </source>
</evidence>
<sequence length="365" mass="41365">MAMTIKHHSPAKLSREGLKLDYNEFASELADAEYSLGLLEGSQKKLHNAELLISPLTAKEAAVSSKIEGTQSTVSDVFLHEAVGETKYSDIAEVANYRTAMQFAIKELGDRKILSKHLIRSMHQILLKNTRHKGALGTFRTGDVWIAEKVGDPIERAIYIPPEAHTVDEYVDDLLEYLKNGKESTLVKAGVAHYQFEAVHPFEDGNGRIGRLMIPLVLHHNNRLSKPILYISGYMEANRDEYIEVLHSVDESGKMESWLKFFFKSVAAQLRETQELVSGIYTLYDSIKSRFDTSKSPYLVGFLDFIFKSPVFTVPMVLGGTKISSDLTAKRLIKAFFEEKYLVEMPGRFHRAKVYRFKPLLDLLK</sequence>
<dbReference type="InterPro" id="IPR003812">
    <property type="entry name" value="Fido"/>
</dbReference>
<feature type="binding site" evidence="1">
    <location>
        <position position="68"/>
    </location>
    <ligand>
        <name>ATP</name>
        <dbReference type="ChEBI" id="CHEBI:30616"/>
    </ligand>
</feature>
<name>A0A2H0VGG6_9BACT</name>
<dbReference type="Pfam" id="PF13784">
    <property type="entry name" value="Fic_N"/>
    <property type="match status" value="1"/>
</dbReference>
<feature type="binding site" evidence="3">
    <location>
        <begin position="204"/>
        <end position="211"/>
    </location>
    <ligand>
        <name>ATP</name>
        <dbReference type="ChEBI" id="CHEBI:30616"/>
    </ligand>
</feature>
<reference evidence="6" key="1">
    <citation type="submission" date="2017-09" db="EMBL/GenBank/DDBJ databases">
        <title>Depth-based differentiation of microbial function through sediment-hosted aquifers and enrichment of novel symbionts in the deep terrestrial subsurface.</title>
        <authorList>
            <person name="Probst A.J."/>
            <person name="Ladd B."/>
            <person name="Jarett J.K."/>
            <person name="Geller-Mcgrath D.E."/>
            <person name="Sieber C.M.K."/>
            <person name="Emerson J.B."/>
            <person name="Anantharaman K."/>
            <person name="Thomas B.C."/>
            <person name="Malmstrom R."/>
            <person name="Stieglmeier M."/>
            <person name="Klingl A."/>
            <person name="Woyke T."/>
            <person name="Ryan C.M."/>
            <person name="Banfield J.F."/>
        </authorList>
    </citation>
    <scope>NUCLEOTIDE SEQUENCE [LARGE SCALE GENOMIC DNA]</scope>
</reference>
<feature type="binding site" evidence="1">
    <location>
        <position position="242"/>
    </location>
    <ligand>
        <name>ATP</name>
        <dbReference type="ChEBI" id="CHEBI:30616"/>
    </ligand>
</feature>
<evidence type="ECO:0000313" key="6">
    <source>
        <dbReference type="Proteomes" id="UP000231466"/>
    </source>
</evidence>
<dbReference type="PANTHER" id="PTHR13504">
    <property type="entry name" value="FIDO DOMAIN-CONTAINING PROTEIN DDB_G0283145"/>
    <property type="match status" value="1"/>
</dbReference>
<keyword evidence="1" id="KW-0067">ATP-binding</keyword>
<dbReference type="PROSITE" id="PS51459">
    <property type="entry name" value="FIDO"/>
    <property type="match status" value="1"/>
</dbReference>
<dbReference type="Proteomes" id="UP000231466">
    <property type="component" value="Unassembled WGS sequence"/>
</dbReference>
<feature type="domain" description="Fido" evidence="4">
    <location>
        <begin position="114"/>
        <end position="264"/>
    </location>
</feature>
<dbReference type="EMBL" id="PFAH01000002">
    <property type="protein sequence ID" value="PIR98163.1"/>
    <property type="molecule type" value="Genomic_DNA"/>
</dbReference>
<dbReference type="SUPFAM" id="SSF140931">
    <property type="entry name" value="Fic-like"/>
    <property type="match status" value="1"/>
</dbReference>
<dbReference type="InterPro" id="IPR025758">
    <property type="entry name" value="Fic/DOC_N"/>
</dbReference>
<dbReference type="PIRSF" id="PIRSF038925">
    <property type="entry name" value="AMP-prot_trans"/>
    <property type="match status" value="1"/>
</dbReference>
<dbReference type="PANTHER" id="PTHR13504:SF38">
    <property type="entry name" value="FIDO DOMAIN-CONTAINING PROTEIN"/>
    <property type="match status" value="1"/>
</dbReference>
<dbReference type="AlphaFoldDB" id="A0A2H0VGG6"/>
<dbReference type="InterPro" id="IPR026287">
    <property type="entry name" value="SoFic-like"/>
</dbReference>